<dbReference type="PANTHER" id="PTHR46470">
    <property type="entry name" value="N-ACYLNEURAMINATE-9-PHOSPHATASE"/>
    <property type="match status" value="1"/>
</dbReference>
<reference evidence="4 5" key="1">
    <citation type="submission" date="2019-06" db="EMBL/GenBank/DDBJ databases">
        <title>Sequencing the genomes of 1000 actinobacteria strains.</title>
        <authorList>
            <person name="Klenk H.-P."/>
        </authorList>
    </citation>
    <scope>NUCLEOTIDE SEQUENCE [LARGE SCALE GENOMIC DNA]</scope>
    <source>
        <strain evidence="4 5">DSM 45015</strain>
    </source>
</reference>
<dbReference type="EMBL" id="VFQC01000001">
    <property type="protein sequence ID" value="TQN31723.1"/>
    <property type="molecule type" value="Genomic_DNA"/>
</dbReference>
<dbReference type="Proteomes" id="UP000317422">
    <property type="component" value="Unassembled WGS sequence"/>
</dbReference>
<sequence length="254" mass="27497">MRDSRTAPTVIFFDLDDTLLDDRAASSAGLRALMERVGHPSFTAARHLWDVQTDISFGAYITGRLSFQEQRRERVRALTTQAGNSQISDAECDELYQVYLQAHRASWHTFDDVAPALSRIATLGIGLGVITNGVETLQREKLTALGIINQFHDIVCADAVGVGKPDARVFEIACQRLGVAPHQCWHVGDQMRADALGAVAAGLRPILVNRYGQHTGPNNEAPSDITAIEKLDDLVDLAGGGGPTAVPKAETELQ</sequence>
<dbReference type="SFLD" id="SFLDG01129">
    <property type="entry name" value="C1.5:_HAD__Beta-PGM__Phosphata"/>
    <property type="match status" value="1"/>
</dbReference>
<dbReference type="InterPro" id="IPR036412">
    <property type="entry name" value="HAD-like_sf"/>
</dbReference>
<keyword evidence="5" id="KW-1185">Reference proteome</keyword>
<dbReference type="RefSeq" id="WP_141923272.1">
    <property type="nucleotide sequence ID" value="NZ_VFQC01000001.1"/>
</dbReference>
<accession>A0A543NIP9</accession>
<dbReference type="GO" id="GO:0016787">
    <property type="term" value="F:hydrolase activity"/>
    <property type="evidence" value="ECO:0007669"/>
    <property type="project" value="UniProtKB-KW"/>
</dbReference>
<dbReference type="InterPro" id="IPR051400">
    <property type="entry name" value="HAD-like_hydrolase"/>
</dbReference>
<comment type="cofactor">
    <cofactor evidence="1">
        <name>Mg(2+)</name>
        <dbReference type="ChEBI" id="CHEBI:18420"/>
    </cofactor>
</comment>
<dbReference type="InterPro" id="IPR006439">
    <property type="entry name" value="HAD-SF_hydro_IA"/>
</dbReference>
<comment type="caution">
    <text evidence="4">The sequence shown here is derived from an EMBL/GenBank/DDBJ whole genome shotgun (WGS) entry which is preliminary data.</text>
</comment>
<organism evidence="4 5">
    <name type="scientific">Haloactinospora alba</name>
    <dbReference type="NCBI Taxonomy" id="405555"/>
    <lineage>
        <taxon>Bacteria</taxon>
        <taxon>Bacillati</taxon>
        <taxon>Actinomycetota</taxon>
        <taxon>Actinomycetes</taxon>
        <taxon>Streptosporangiales</taxon>
        <taxon>Nocardiopsidaceae</taxon>
        <taxon>Haloactinospora</taxon>
    </lineage>
</organism>
<dbReference type="SFLD" id="SFLDS00003">
    <property type="entry name" value="Haloacid_Dehalogenase"/>
    <property type="match status" value="1"/>
</dbReference>
<dbReference type="Gene3D" id="1.20.120.1600">
    <property type="match status" value="1"/>
</dbReference>
<name>A0A543NIP9_9ACTN</name>
<dbReference type="SUPFAM" id="SSF56784">
    <property type="entry name" value="HAD-like"/>
    <property type="match status" value="1"/>
</dbReference>
<dbReference type="PRINTS" id="PR00413">
    <property type="entry name" value="HADHALOGNASE"/>
</dbReference>
<dbReference type="Gene3D" id="3.40.50.1000">
    <property type="entry name" value="HAD superfamily/HAD-like"/>
    <property type="match status" value="1"/>
</dbReference>
<dbReference type="NCBIfam" id="TIGR01549">
    <property type="entry name" value="HAD-SF-IA-v1"/>
    <property type="match status" value="1"/>
</dbReference>
<dbReference type="PANTHER" id="PTHR46470:SF4">
    <property type="entry name" value="5-AMINO-6-(5-PHOSPHO-D-RIBITYLAMINO)URACIL PHOSPHATASE YIGB"/>
    <property type="match status" value="1"/>
</dbReference>
<dbReference type="Pfam" id="PF00702">
    <property type="entry name" value="Hydrolase"/>
    <property type="match status" value="1"/>
</dbReference>
<evidence type="ECO:0000313" key="5">
    <source>
        <dbReference type="Proteomes" id="UP000317422"/>
    </source>
</evidence>
<evidence type="ECO:0000313" key="4">
    <source>
        <dbReference type="EMBL" id="TQN31723.1"/>
    </source>
</evidence>
<evidence type="ECO:0000256" key="2">
    <source>
        <dbReference type="ARBA" id="ARBA00022801"/>
    </source>
</evidence>
<evidence type="ECO:0000256" key="1">
    <source>
        <dbReference type="ARBA" id="ARBA00001946"/>
    </source>
</evidence>
<evidence type="ECO:0000256" key="3">
    <source>
        <dbReference type="ARBA" id="ARBA00022842"/>
    </source>
</evidence>
<dbReference type="AlphaFoldDB" id="A0A543NIP9"/>
<proteinExistence type="predicted"/>
<dbReference type="GO" id="GO:0044281">
    <property type="term" value="P:small molecule metabolic process"/>
    <property type="evidence" value="ECO:0007669"/>
    <property type="project" value="UniProtKB-ARBA"/>
</dbReference>
<dbReference type="OrthoDB" id="3680851at2"/>
<dbReference type="InterPro" id="IPR023214">
    <property type="entry name" value="HAD_sf"/>
</dbReference>
<protein>
    <submittedName>
        <fullName evidence="4">Putative hydrolase of the HAD superfamily</fullName>
    </submittedName>
</protein>
<gene>
    <name evidence="4" type="ORF">FHX37_1643</name>
</gene>
<keyword evidence="3" id="KW-0460">Magnesium</keyword>
<keyword evidence="2 4" id="KW-0378">Hydrolase</keyword>